<organism evidence="2 3">
    <name type="scientific">Plasmodium inui San Antonio 1</name>
    <dbReference type="NCBI Taxonomy" id="1237626"/>
    <lineage>
        <taxon>Eukaryota</taxon>
        <taxon>Sar</taxon>
        <taxon>Alveolata</taxon>
        <taxon>Apicomplexa</taxon>
        <taxon>Aconoidasida</taxon>
        <taxon>Haemosporida</taxon>
        <taxon>Plasmodiidae</taxon>
        <taxon>Plasmodium</taxon>
        <taxon>Plasmodium (Plasmodium)</taxon>
    </lineage>
</organism>
<sequence length="363" mass="39303">MKQGCEDRRGDKEREVILLGILNIENVYGKDWIKKKKEVKRDLQNKAVKLNQAFKNPAIFHERFEFLSVDHYSCVKNNYIYSAIVIFNPNLGGISSGGDEALSEGGDVRDVAPPGQAKVKNTCVVSSGQHVAGAGQGGASSQGGLASTGGTSSLGGGTTPPGDPLVTRPPEKKEGLGVLVVTCKKTDSEKMKHILIKMLKKEVKVECTVLKCKGGQFSSLSHVRREDAEVKEKHTEIRHLDRPAASLDVAQSRVHSRALSTAASSAASAAESPVLPPSDAANKLFNVSRNNFFNMTAYIYGSSHLLANTSLITREYGDDEWAERLRRTKKGKEHERGGAPGAQDISAPRESGLIKTFTSLFKK</sequence>
<keyword evidence="3" id="KW-1185">Reference proteome</keyword>
<dbReference type="Proteomes" id="UP000030640">
    <property type="component" value="Unassembled WGS sequence"/>
</dbReference>
<feature type="region of interest" description="Disordered" evidence="1">
    <location>
        <begin position="328"/>
        <end position="351"/>
    </location>
</feature>
<protein>
    <submittedName>
        <fullName evidence="2">Uncharacterized protein</fullName>
    </submittedName>
</protein>
<proteinExistence type="predicted"/>
<gene>
    <name evidence="2" type="ORF">C922_04334</name>
</gene>
<reference evidence="2 3" key="1">
    <citation type="submission" date="2013-02" db="EMBL/GenBank/DDBJ databases">
        <title>The Genome Sequence of Plasmodium inui San Antonio 1.</title>
        <authorList>
            <consortium name="The Broad Institute Genome Sequencing Platform"/>
            <consortium name="The Broad Institute Genome Sequencing Center for Infectious Disease"/>
            <person name="Neafsey D."/>
            <person name="Cheeseman I."/>
            <person name="Volkman S."/>
            <person name="Adams J."/>
            <person name="Walker B."/>
            <person name="Young S.K."/>
            <person name="Zeng Q."/>
            <person name="Gargeya S."/>
            <person name="Fitzgerald M."/>
            <person name="Haas B."/>
            <person name="Abouelleil A."/>
            <person name="Alvarado L."/>
            <person name="Arachchi H.M."/>
            <person name="Berlin A.M."/>
            <person name="Chapman S.B."/>
            <person name="Dewar J."/>
            <person name="Goldberg J."/>
            <person name="Griggs A."/>
            <person name="Gujja S."/>
            <person name="Hansen M."/>
            <person name="Howarth C."/>
            <person name="Imamovic A."/>
            <person name="Larimer J."/>
            <person name="McCowan C."/>
            <person name="Murphy C."/>
            <person name="Neiman D."/>
            <person name="Pearson M."/>
            <person name="Priest M."/>
            <person name="Roberts A."/>
            <person name="Saif S."/>
            <person name="Shea T."/>
            <person name="Sisk P."/>
            <person name="Sykes S."/>
            <person name="Wortman J."/>
            <person name="Nusbaum C."/>
            <person name="Birren B."/>
        </authorList>
    </citation>
    <scope>NUCLEOTIDE SEQUENCE [LARGE SCALE GENOMIC DNA]</scope>
    <source>
        <strain evidence="2 3">San Antonio 1</strain>
    </source>
</reference>
<dbReference type="AlphaFoldDB" id="W7A0S5"/>
<dbReference type="OrthoDB" id="372221at2759"/>
<evidence type="ECO:0000313" key="2">
    <source>
        <dbReference type="EMBL" id="EUD65205.1"/>
    </source>
</evidence>
<dbReference type="RefSeq" id="XP_008818139.1">
    <property type="nucleotide sequence ID" value="XM_008819917.1"/>
</dbReference>
<name>W7A0S5_9APIC</name>
<feature type="compositionally biased region" description="Low complexity" evidence="1">
    <location>
        <begin position="142"/>
        <end position="151"/>
    </location>
</feature>
<feature type="region of interest" description="Disordered" evidence="1">
    <location>
        <begin position="134"/>
        <end position="171"/>
    </location>
</feature>
<evidence type="ECO:0000256" key="1">
    <source>
        <dbReference type="SAM" id="MobiDB-lite"/>
    </source>
</evidence>
<dbReference type="VEuPathDB" id="PlasmoDB:C922_04334"/>
<dbReference type="GeneID" id="20039608"/>
<accession>W7A0S5</accession>
<evidence type="ECO:0000313" key="3">
    <source>
        <dbReference type="Proteomes" id="UP000030640"/>
    </source>
</evidence>
<dbReference type="EMBL" id="KI965481">
    <property type="protein sequence ID" value="EUD65205.1"/>
    <property type="molecule type" value="Genomic_DNA"/>
</dbReference>